<dbReference type="SMART" id="SM00421">
    <property type="entry name" value="HTH_LUXR"/>
    <property type="match status" value="1"/>
</dbReference>
<dbReference type="InterPro" id="IPR036388">
    <property type="entry name" value="WH-like_DNA-bd_sf"/>
</dbReference>
<evidence type="ECO:0000256" key="2">
    <source>
        <dbReference type="ARBA" id="ARBA00023125"/>
    </source>
</evidence>
<evidence type="ECO:0000256" key="3">
    <source>
        <dbReference type="PROSITE-ProRule" id="PRU00169"/>
    </source>
</evidence>
<accession>A0A250DKE8</accession>
<dbReference type="CDD" id="cd17535">
    <property type="entry name" value="REC_NarL-like"/>
    <property type="match status" value="1"/>
</dbReference>
<dbReference type="CDD" id="cd06170">
    <property type="entry name" value="LuxR_C_like"/>
    <property type="match status" value="1"/>
</dbReference>
<evidence type="ECO:0000313" key="7">
    <source>
        <dbReference type="Proteomes" id="UP000217154"/>
    </source>
</evidence>
<keyword evidence="2 6" id="KW-0238">DNA-binding</keyword>
<dbReference type="SMART" id="SM00448">
    <property type="entry name" value="REC"/>
    <property type="match status" value="1"/>
</dbReference>
<dbReference type="GO" id="GO:0003677">
    <property type="term" value="F:DNA binding"/>
    <property type="evidence" value="ECO:0007669"/>
    <property type="project" value="UniProtKB-KW"/>
</dbReference>
<dbReference type="PROSITE" id="PS50043">
    <property type="entry name" value="HTH_LUXR_2"/>
    <property type="match status" value="1"/>
</dbReference>
<dbReference type="AlphaFoldDB" id="A0A250DKE8"/>
<dbReference type="InterPro" id="IPR016032">
    <property type="entry name" value="Sig_transdc_resp-reg_C-effctor"/>
</dbReference>
<dbReference type="SUPFAM" id="SSF52172">
    <property type="entry name" value="CheY-like"/>
    <property type="match status" value="1"/>
</dbReference>
<organism evidence="6 7">
    <name type="scientific">Variovorax boronicumulans</name>
    <dbReference type="NCBI Taxonomy" id="436515"/>
    <lineage>
        <taxon>Bacteria</taxon>
        <taxon>Pseudomonadati</taxon>
        <taxon>Pseudomonadota</taxon>
        <taxon>Betaproteobacteria</taxon>
        <taxon>Burkholderiales</taxon>
        <taxon>Comamonadaceae</taxon>
        <taxon>Variovorax</taxon>
    </lineage>
</organism>
<dbReference type="InterPro" id="IPR001789">
    <property type="entry name" value="Sig_transdc_resp-reg_receiver"/>
</dbReference>
<dbReference type="Gene3D" id="3.40.50.2300">
    <property type="match status" value="1"/>
</dbReference>
<dbReference type="Gene3D" id="1.10.10.10">
    <property type="entry name" value="Winged helix-like DNA-binding domain superfamily/Winged helix DNA-binding domain"/>
    <property type="match status" value="1"/>
</dbReference>
<reference evidence="6 7" key="1">
    <citation type="submission" date="2017-09" db="EMBL/GenBank/DDBJ databases">
        <title>The diverse metabolic capabilities of V. boronicumulans make it an excellent choice for continued studies on novel biodegradation.</title>
        <authorList>
            <person name="Sun S."/>
        </authorList>
    </citation>
    <scope>NUCLEOTIDE SEQUENCE [LARGE SCALE GENOMIC DNA]</scope>
    <source>
        <strain evidence="6 7">J1</strain>
    </source>
</reference>
<dbReference type="PROSITE" id="PS50110">
    <property type="entry name" value="RESPONSE_REGULATORY"/>
    <property type="match status" value="1"/>
</dbReference>
<keyword evidence="1 3" id="KW-0597">Phosphoprotein</keyword>
<name>A0A250DKE8_9BURK</name>
<dbReference type="InterPro" id="IPR051015">
    <property type="entry name" value="EvgA-like"/>
</dbReference>
<dbReference type="PRINTS" id="PR00038">
    <property type="entry name" value="HTHLUXR"/>
</dbReference>
<gene>
    <name evidence="6" type="ORF">CKY39_17595</name>
</gene>
<feature type="domain" description="Response regulatory" evidence="5">
    <location>
        <begin position="16"/>
        <end position="133"/>
    </location>
</feature>
<dbReference type="SUPFAM" id="SSF46894">
    <property type="entry name" value="C-terminal effector domain of the bipartite response regulators"/>
    <property type="match status" value="1"/>
</dbReference>
<evidence type="ECO:0000256" key="1">
    <source>
        <dbReference type="ARBA" id="ARBA00022553"/>
    </source>
</evidence>
<feature type="domain" description="HTH luxR-type" evidence="4">
    <location>
        <begin position="149"/>
        <end position="214"/>
    </location>
</feature>
<feature type="modified residue" description="4-aspartylphosphate" evidence="3">
    <location>
        <position position="68"/>
    </location>
</feature>
<dbReference type="Pfam" id="PF00196">
    <property type="entry name" value="GerE"/>
    <property type="match status" value="1"/>
</dbReference>
<dbReference type="PANTHER" id="PTHR45566:SF1">
    <property type="entry name" value="HTH-TYPE TRANSCRIPTIONAL REGULATOR YHJB-RELATED"/>
    <property type="match status" value="1"/>
</dbReference>
<dbReference type="EMBL" id="CP023284">
    <property type="protein sequence ID" value="ATA54820.1"/>
    <property type="molecule type" value="Genomic_DNA"/>
</dbReference>
<dbReference type="KEGG" id="vbo:CKY39_17595"/>
<evidence type="ECO:0000259" key="5">
    <source>
        <dbReference type="PROSITE" id="PS50110"/>
    </source>
</evidence>
<dbReference type="PANTHER" id="PTHR45566">
    <property type="entry name" value="HTH-TYPE TRANSCRIPTIONAL REGULATOR YHJB-RELATED"/>
    <property type="match status" value="1"/>
</dbReference>
<dbReference type="GO" id="GO:0000160">
    <property type="term" value="P:phosphorelay signal transduction system"/>
    <property type="evidence" value="ECO:0007669"/>
    <property type="project" value="InterPro"/>
</dbReference>
<protein>
    <submittedName>
        <fullName evidence="6">DNA-binding response regulator</fullName>
    </submittedName>
</protein>
<dbReference type="Proteomes" id="UP000217154">
    <property type="component" value="Chromosome"/>
</dbReference>
<dbReference type="InterPro" id="IPR011006">
    <property type="entry name" value="CheY-like_superfamily"/>
</dbReference>
<proteinExistence type="predicted"/>
<dbReference type="GO" id="GO:0006355">
    <property type="term" value="P:regulation of DNA-templated transcription"/>
    <property type="evidence" value="ECO:0007669"/>
    <property type="project" value="InterPro"/>
</dbReference>
<dbReference type="InterPro" id="IPR058245">
    <property type="entry name" value="NreC/VraR/RcsB-like_REC"/>
</dbReference>
<evidence type="ECO:0000259" key="4">
    <source>
        <dbReference type="PROSITE" id="PS50043"/>
    </source>
</evidence>
<sequence length="224" mass="24207">MRVHIGQKGRRGCAMKVMTLDDHALFRAGLRMLLESMERSAEIFEAATVDEACALALRHPDLAICLLDLELRGEYGLDALVRLKAAAPDIAAVVVSASTDVDIIRGCLEAGAMSFVPKSMPADFLKRAFETVLAGEVYLPQEILHLGSKSTARPTLSPRQADTLHGLARGLPTKSIARELGLSEHTVKEYIGTLFQALGVHNRTEAVITGIRLGLLSPLQRKGS</sequence>
<dbReference type="Pfam" id="PF00072">
    <property type="entry name" value="Response_reg"/>
    <property type="match status" value="1"/>
</dbReference>
<evidence type="ECO:0000313" key="6">
    <source>
        <dbReference type="EMBL" id="ATA54820.1"/>
    </source>
</evidence>
<dbReference type="InterPro" id="IPR000792">
    <property type="entry name" value="Tscrpt_reg_LuxR_C"/>
</dbReference>